<evidence type="ECO:0000313" key="4">
    <source>
        <dbReference type="EMBL" id="MBC3797993.1"/>
    </source>
</evidence>
<dbReference type="PROSITE" id="PS50994">
    <property type="entry name" value="INTEGRASE"/>
    <property type="match status" value="1"/>
</dbReference>
<dbReference type="InterPro" id="IPR002514">
    <property type="entry name" value="Transposase_8"/>
</dbReference>
<organism evidence="4 5">
    <name type="scientific">Acetobacterium tundrae</name>
    <dbReference type="NCBI Taxonomy" id="132932"/>
    <lineage>
        <taxon>Bacteria</taxon>
        <taxon>Bacillati</taxon>
        <taxon>Bacillota</taxon>
        <taxon>Clostridia</taxon>
        <taxon>Eubacteriales</taxon>
        <taxon>Eubacteriaceae</taxon>
        <taxon>Acetobacterium</taxon>
    </lineage>
</organism>
<keyword evidence="5" id="KW-1185">Reference proteome</keyword>
<accession>A0ABR6WNC6</accession>
<comment type="caution">
    <text evidence="4">The sequence shown here is derived from an EMBL/GenBank/DDBJ whole genome shotgun (WGS) entry which is preliminary data.</text>
</comment>
<evidence type="ECO:0000256" key="1">
    <source>
        <dbReference type="ARBA" id="ARBA00002286"/>
    </source>
</evidence>
<protein>
    <submittedName>
        <fullName evidence="4">IS3 family transposase</fullName>
    </submittedName>
</protein>
<dbReference type="PANTHER" id="PTHR46889:SF4">
    <property type="entry name" value="TRANSPOSASE INSO FOR INSERTION SEQUENCE ELEMENT IS911B-RELATED"/>
    <property type="match status" value="1"/>
</dbReference>
<sequence length="524" mass="60883">MFPYQERIKAVKLLIQYDMSYSTVIRELGYPSKESLWNWYKEYSLNGDLHQNFTKQSKFTDEEKQKAVNYYLEHGKCVSRTVKKLGYPSRPMLDKWIIELAPDQKKHCRSGGAIVKYTREQKEKAVISLCSRSKPAKEVAAEYGTTRENLYKWKRLLLKEGCVQPMKKPIKKIIQSQNVQSLEAEVTELHEKKDDLSSQVAELQKEVQRLKIERDIYEKAAELIKKDQGINLQTLTNREKAIIINALRESHQLNVLLKIMDMAKSSYCYQVLAINTDKYADLRTEVKDTFEESSSRYGYRRIHSVINSAGTTISEKVIRRIMKEEDLVVPNIKRKKYSSYKGEITPAVENVINRDFRADKPNNKWLTDITEFHIPAGKIYLSPIIDCFDGLPVSWTISTSPNAELVNIMLDEAIIQLRDDEKPIVHSDRGCHYRWPGWLERIEKAELTRSISKKGCSPDNSACEGFFGRLKNEMFYGYSWTDVTLDQFIEQLDAYIRWYCEKRIKLSLGGMSPLNYRKSLGLVA</sequence>
<feature type="domain" description="Integrase catalytic" evidence="3">
    <location>
        <begin position="357"/>
        <end position="521"/>
    </location>
</feature>
<dbReference type="InterPro" id="IPR009057">
    <property type="entry name" value="Homeodomain-like_sf"/>
</dbReference>
<dbReference type="InterPro" id="IPR036397">
    <property type="entry name" value="RNaseH_sf"/>
</dbReference>
<dbReference type="InterPro" id="IPR025948">
    <property type="entry name" value="HTH-like_dom"/>
</dbReference>
<dbReference type="SUPFAM" id="SSF46689">
    <property type="entry name" value="Homeodomain-like"/>
    <property type="match status" value="1"/>
</dbReference>
<feature type="coiled-coil region" evidence="2">
    <location>
        <begin position="179"/>
        <end position="227"/>
    </location>
</feature>
<dbReference type="Proteomes" id="UP000653358">
    <property type="component" value="Unassembled WGS sequence"/>
</dbReference>
<dbReference type="Pfam" id="PF13333">
    <property type="entry name" value="rve_2"/>
    <property type="match status" value="1"/>
</dbReference>
<dbReference type="Gene3D" id="3.30.420.10">
    <property type="entry name" value="Ribonuclease H-like superfamily/Ribonuclease H"/>
    <property type="match status" value="1"/>
</dbReference>
<comment type="function">
    <text evidence="1">Involved in the transposition of the insertion sequence.</text>
</comment>
<evidence type="ECO:0000259" key="3">
    <source>
        <dbReference type="PROSITE" id="PS50994"/>
    </source>
</evidence>
<dbReference type="Pfam" id="PF00665">
    <property type="entry name" value="rve"/>
    <property type="match status" value="1"/>
</dbReference>
<gene>
    <name evidence="4" type="ORF">GH807_13160</name>
</gene>
<dbReference type="RefSeq" id="WP_148603603.1">
    <property type="nucleotide sequence ID" value="NZ_RXYB01000010.1"/>
</dbReference>
<dbReference type="PANTHER" id="PTHR46889">
    <property type="entry name" value="TRANSPOSASE INSF FOR INSERTION SEQUENCE IS3B-RELATED"/>
    <property type="match status" value="1"/>
</dbReference>
<dbReference type="EMBL" id="WJBB01000019">
    <property type="protein sequence ID" value="MBC3797993.1"/>
    <property type="molecule type" value="Genomic_DNA"/>
</dbReference>
<evidence type="ECO:0000256" key="2">
    <source>
        <dbReference type="SAM" id="Coils"/>
    </source>
</evidence>
<proteinExistence type="predicted"/>
<dbReference type="Pfam" id="PF01527">
    <property type="entry name" value="HTH_Tnp_1"/>
    <property type="match status" value="1"/>
</dbReference>
<dbReference type="InterPro" id="IPR001584">
    <property type="entry name" value="Integrase_cat-core"/>
</dbReference>
<dbReference type="InterPro" id="IPR012337">
    <property type="entry name" value="RNaseH-like_sf"/>
</dbReference>
<dbReference type="SUPFAM" id="SSF53098">
    <property type="entry name" value="Ribonuclease H-like"/>
    <property type="match status" value="1"/>
</dbReference>
<dbReference type="InterPro" id="IPR050900">
    <property type="entry name" value="Transposase_IS3/IS150/IS904"/>
</dbReference>
<reference evidence="4 5" key="1">
    <citation type="journal article" date="2020" name="mSystems">
        <title>Defining Genomic and Predicted Metabolic Features of the Acetobacterium Genus.</title>
        <authorList>
            <person name="Ross D.E."/>
            <person name="Marshall C.W."/>
            <person name="Gulliver D."/>
            <person name="May H.D."/>
            <person name="Norman R.S."/>
        </authorList>
    </citation>
    <scope>NUCLEOTIDE SEQUENCE [LARGE SCALE GENOMIC DNA]</scope>
    <source>
        <strain evidence="4 5">DSM 9173</strain>
    </source>
</reference>
<keyword evidence="2" id="KW-0175">Coiled coil</keyword>
<evidence type="ECO:0000313" key="5">
    <source>
        <dbReference type="Proteomes" id="UP000653358"/>
    </source>
</evidence>
<dbReference type="InterPro" id="IPR048020">
    <property type="entry name" value="Transpos_IS3"/>
</dbReference>
<dbReference type="Pfam" id="PF13276">
    <property type="entry name" value="HTH_21"/>
    <property type="match status" value="1"/>
</dbReference>
<dbReference type="NCBIfam" id="NF033516">
    <property type="entry name" value="transpos_IS3"/>
    <property type="match status" value="1"/>
</dbReference>
<name>A0ABR6WNC6_9FIRM</name>